<dbReference type="InterPro" id="IPR005123">
    <property type="entry name" value="Oxoglu/Fe-dep_dioxygenase_dom"/>
</dbReference>
<evidence type="ECO:0000259" key="6">
    <source>
        <dbReference type="PROSITE" id="PS51471"/>
    </source>
</evidence>
<evidence type="ECO:0000313" key="8">
    <source>
        <dbReference type="Proteomes" id="UP000008021"/>
    </source>
</evidence>
<dbReference type="Gramene" id="OMERI10G12780.4">
    <property type="protein sequence ID" value="OMERI10G12780.4"/>
    <property type="gene ID" value="OMERI10G12780"/>
</dbReference>
<name>A0A0E0F038_9ORYZ</name>
<dbReference type="InterPro" id="IPR044861">
    <property type="entry name" value="IPNS-like_FE2OG_OXY"/>
</dbReference>
<feature type="domain" description="Fe2OG dioxygenase" evidence="6">
    <location>
        <begin position="152"/>
        <end position="236"/>
    </location>
</feature>
<evidence type="ECO:0000256" key="3">
    <source>
        <dbReference type="ARBA" id="ARBA00023002"/>
    </source>
</evidence>
<dbReference type="AlphaFoldDB" id="A0A0E0F038"/>
<dbReference type="SUPFAM" id="SSF51197">
    <property type="entry name" value="Clavaminate synthase-like"/>
    <property type="match status" value="2"/>
</dbReference>
<evidence type="ECO:0000256" key="1">
    <source>
        <dbReference type="ARBA" id="ARBA00008056"/>
    </source>
</evidence>
<evidence type="ECO:0000256" key="2">
    <source>
        <dbReference type="ARBA" id="ARBA00022723"/>
    </source>
</evidence>
<dbReference type="EnsemblPlants" id="OMERI10G12780.4">
    <property type="protein sequence ID" value="OMERI10G12780.4"/>
    <property type="gene ID" value="OMERI10G12780"/>
</dbReference>
<dbReference type="InterPro" id="IPR027443">
    <property type="entry name" value="IPNS-like_sf"/>
</dbReference>
<feature type="region of interest" description="Disordered" evidence="5">
    <location>
        <begin position="260"/>
        <end position="294"/>
    </location>
</feature>
<keyword evidence="2" id="KW-0479">Metal-binding</keyword>
<keyword evidence="3" id="KW-0560">Oxidoreductase</keyword>
<accession>A0A0E0F038</accession>
<proteinExistence type="inferred from homology"/>
<comment type="similarity">
    <text evidence="1">Belongs to the iron/ascorbate-dependent oxidoreductase family.</text>
</comment>
<dbReference type="Gene3D" id="2.60.120.330">
    <property type="entry name" value="B-lactam Antibiotic, Isopenicillin N Synthase, Chain"/>
    <property type="match status" value="2"/>
</dbReference>
<protein>
    <recommendedName>
        <fullName evidence="6">Fe2OG dioxygenase domain-containing protein</fullName>
    </recommendedName>
</protein>
<dbReference type="PANTHER" id="PTHR10209:SF590">
    <property type="entry name" value="2-OXOGLUTARATE (2OG) AND FE(II)-DEPENDENT OXYGENASE SUPERFAMILY PROTEIN"/>
    <property type="match status" value="1"/>
</dbReference>
<sequence length="560" mass="61550">MAGAGAGESLDLPVVDLASSDLGAAAKSVRKACVEYGFFYVVNHGAEGLVEKVFGESSKFFEQPLGEKMALLRNRNYLGYTPLGADKLDASSKFKGDLNENFCIGPIRKEENFPYWKETMKLYHETALATGKRILSLIALCLNLDAEFLDCPVAFLRLLHYPAKESDDGNYGASAHSDYGILTLVATDGTPGLQICREKDRCPQLWEDVHHVEGSTLHRVVAVGKERYSVAFFLDPDPDLVVQCLESCCSEACPPSPVTVGIQPPADAEGGGGSSSKPPLRQKRNPAMAGGGGGNRLDLPVVDLASSDPRAAAESIRKACVESGFFYVVNGVEEGLLKRLFAESSKFFELPMEEKITLRRNSNHRGYTPPYAEKLDPSSKFEGDLKESFYIGPIGDEGLQNDANQWPSEERLPSWRETIKMYHASALATGKRILSLIALSLNLDAEFFENIGAFSCPSAFLRLLHYPGEVDDSDDGNYGASAHSDYGMITLLATDGTPGLQICREKDRNPQLWEDVHHIDGSTVHRVVAVGKERYSVLTYKEWRLFERAIERYIQIVKGG</sequence>
<dbReference type="GO" id="GO:0051213">
    <property type="term" value="F:dioxygenase activity"/>
    <property type="evidence" value="ECO:0007669"/>
    <property type="project" value="UniProtKB-ARBA"/>
</dbReference>
<reference evidence="7" key="2">
    <citation type="submission" date="2018-05" db="EMBL/GenBank/DDBJ databases">
        <title>OmerRS3 (Oryza meridionalis Reference Sequence Version 3).</title>
        <authorList>
            <person name="Zhang J."/>
            <person name="Kudrna D."/>
            <person name="Lee S."/>
            <person name="Talag J."/>
            <person name="Welchert J."/>
            <person name="Wing R.A."/>
        </authorList>
    </citation>
    <scope>NUCLEOTIDE SEQUENCE [LARGE SCALE GENOMIC DNA]</scope>
    <source>
        <strain evidence="7">cv. OR44</strain>
    </source>
</reference>
<dbReference type="InterPro" id="IPR026992">
    <property type="entry name" value="DIOX_N"/>
</dbReference>
<dbReference type="PANTHER" id="PTHR10209">
    <property type="entry name" value="OXIDOREDUCTASE, 2OG-FE II OXYGENASE FAMILY PROTEIN"/>
    <property type="match status" value="1"/>
</dbReference>
<keyword evidence="8" id="KW-1185">Reference proteome</keyword>
<organism evidence="7">
    <name type="scientific">Oryza meridionalis</name>
    <dbReference type="NCBI Taxonomy" id="40149"/>
    <lineage>
        <taxon>Eukaryota</taxon>
        <taxon>Viridiplantae</taxon>
        <taxon>Streptophyta</taxon>
        <taxon>Embryophyta</taxon>
        <taxon>Tracheophyta</taxon>
        <taxon>Spermatophyta</taxon>
        <taxon>Magnoliopsida</taxon>
        <taxon>Liliopsida</taxon>
        <taxon>Poales</taxon>
        <taxon>Poaceae</taxon>
        <taxon>BOP clade</taxon>
        <taxon>Oryzoideae</taxon>
        <taxon>Oryzeae</taxon>
        <taxon>Oryzinae</taxon>
        <taxon>Oryza</taxon>
    </lineage>
</organism>
<evidence type="ECO:0000256" key="5">
    <source>
        <dbReference type="SAM" id="MobiDB-lite"/>
    </source>
</evidence>
<dbReference type="PRINTS" id="PR00682">
    <property type="entry name" value="IPNSYNTHASE"/>
</dbReference>
<reference evidence="7" key="1">
    <citation type="submission" date="2015-04" db="UniProtKB">
        <authorList>
            <consortium name="EnsemblPlants"/>
        </authorList>
    </citation>
    <scope>IDENTIFICATION</scope>
</reference>
<evidence type="ECO:0000256" key="4">
    <source>
        <dbReference type="ARBA" id="ARBA00023004"/>
    </source>
</evidence>
<feature type="domain" description="Fe2OG dioxygenase" evidence="6">
    <location>
        <begin position="457"/>
        <end position="543"/>
    </location>
</feature>
<dbReference type="Pfam" id="PF03171">
    <property type="entry name" value="2OG-FeII_Oxy"/>
    <property type="match status" value="2"/>
</dbReference>
<dbReference type="Proteomes" id="UP000008021">
    <property type="component" value="Chromosome 10"/>
</dbReference>
<dbReference type="GO" id="GO:0046872">
    <property type="term" value="F:metal ion binding"/>
    <property type="evidence" value="ECO:0007669"/>
    <property type="project" value="UniProtKB-KW"/>
</dbReference>
<dbReference type="Pfam" id="PF14226">
    <property type="entry name" value="DIOX_N"/>
    <property type="match status" value="2"/>
</dbReference>
<evidence type="ECO:0000313" key="7">
    <source>
        <dbReference type="EnsemblPlants" id="OMERI10G12780.4"/>
    </source>
</evidence>
<dbReference type="PROSITE" id="PS51471">
    <property type="entry name" value="FE2OG_OXY"/>
    <property type="match status" value="2"/>
</dbReference>
<keyword evidence="4" id="KW-0408">Iron</keyword>